<dbReference type="AlphaFoldDB" id="A0A430HT13"/>
<reference evidence="2 3" key="1">
    <citation type="submission" date="2018-12" db="EMBL/GenBank/DDBJ databases">
        <authorList>
            <person name="Yang E."/>
        </authorList>
    </citation>
    <scope>NUCLEOTIDE SEQUENCE [LARGE SCALE GENOMIC DNA]</scope>
    <source>
        <strain evidence="2 3">SOD</strain>
    </source>
</reference>
<name>A0A430HT13_9BURK</name>
<gene>
    <name evidence="2" type="ORF">EJB06_00540</name>
</gene>
<sequence>MTLTHLTAAVVLAASCGAALADATEQEAIQAQVAAAMASADYAAANCPKLTVDKERLESQVKRSGMSADQLRASEDYDDQRQVIKSIAGTDKAAMLCILLPKAHGGYGRGIVVVKD</sequence>
<keyword evidence="1" id="KW-0732">Signal</keyword>
<dbReference type="Proteomes" id="UP000278085">
    <property type="component" value="Unassembled WGS sequence"/>
</dbReference>
<evidence type="ECO:0000256" key="1">
    <source>
        <dbReference type="SAM" id="SignalP"/>
    </source>
</evidence>
<proteinExistence type="predicted"/>
<dbReference type="OrthoDB" id="9156613at2"/>
<comment type="caution">
    <text evidence="2">The sequence shown here is derived from an EMBL/GenBank/DDBJ whole genome shotgun (WGS) entry which is preliminary data.</text>
</comment>
<organism evidence="2 3">
    <name type="scientific">Massilia atriviolacea</name>
    <dbReference type="NCBI Taxonomy" id="2495579"/>
    <lineage>
        <taxon>Bacteria</taxon>
        <taxon>Pseudomonadati</taxon>
        <taxon>Pseudomonadota</taxon>
        <taxon>Betaproteobacteria</taxon>
        <taxon>Burkholderiales</taxon>
        <taxon>Oxalobacteraceae</taxon>
        <taxon>Telluria group</taxon>
        <taxon>Massilia</taxon>
    </lineage>
</organism>
<dbReference type="RefSeq" id="WP_126072044.1">
    <property type="nucleotide sequence ID" value="NZ_CP051166.1"/>
</dbReference>
<accession>A0A430HT13</accession>
<keyword evidence="3" id="KW-1185">Reference proteome</keyword>
<dbReference type="EMBL" id="RXLQ01000001">
    <property type="protein sequence ID" value="RSZ60660.1"/>
    <property type="molecule type" value="Genomic_DNA"/>
</dbReference>
<protein>
    <submittedName>
        <fullName evidence="2">Uncharacterized protein</fullName>
    </submittedName>
</protein>
<evidence type="ECO:0000313" key="3">
    <source>
        <dbReference type="Proteomes" id="UP000278085"/>
    </source>
</evidence>
<feature type="chain" id="PRO_5019310767" evidence="1">
    <location>
        <begin position="22"/>
        <end position="116"/>
    </location>
</feature>
<evidence type="ECO:0000313" key="2">
    <source>
        <dbReference type="EMBL" id="RSZ60660.1"/>
    </source>
</evidence>
<feature type="signal peptide" evidence="1">
    <location>
        <begin position="1"/>
        <end position="21"/>
    </location>
</feature>